<dbReference type="GO" id="GO:0046872">
    <property type="term" value="F:metal ion binding"/>
    <property type="evidence" value="ECO:0007669"/>
    <property type="project" value="UniProtKB-KW"/>
</dbReference>
<dbReference type="InterPro" id="IPR050071">
    <property type="entry name" value="Dehydroquinate_synthase"/>
</dbReference>
<dbReference type="EC" id="4.2.3.4" evidence="7 18"/>
<dbReference type="Proteomes" id="UP000266273">
    <property type="component" value="Unassembled WGS sequence"/>
</dbReference>
<feature type="domain" description="3-dehydroquinate synthase C-terminal" evidence="20">
    <location>
        <begin position="196"/>
        <end position="348"/>
    </location>
</feature>
<dbReference type="PANTHER" id="PTHR43622">
    <property type="entry name" value="3-DEHYDROQUINATE SYNTHASE"/>
    <property type="match status" value="1"/>
</dbReference>
<comment type="function">
    <text evidence="3 18">Catalyzes the conversion of 3-deoxy-D-arabino-heptulosonate 7-phosphate (DAHP) to dehydroquinate (DHQ).</text>
</comment>
<dbReference type="RefSeq" id="WP_119060733.1">
    <property type="nucleotide sequence ID" value="NZ_QXDF01000001.1"/>
</dbReference>
<dbReference type="InterPro" id="IPR016037">
    <property type="entry name" value="DHQ_synth_AroB"/>
</dbReference>
<evidence type="ECO:0000256" key="8">
    <source>
        <dbReference type="ARBA" id="ARBA00017684"/>
    </source>
</evidence>
<keyword evidence="15 18" id="KW-0057">Aromatic amino acid biosynthesis</keyword>
<dbReference type="Gene3D" id="1.20.1090.10">
    <property type="entry name" value="Dehydroquinate synthase-like - alpha domain"/>
    <property type="match status" value="1"/>
</dbReference>
<accession>A0A397Q7T8</accession>
<protein>
    <recommendedName>
        <fullName evidence="8 18">3-dehydroquinate synthase</fullName>
        <shortName evidence="18">DHQS</shortName>
        <ecNumber evidence="7 18">4.2.3.4</ecNumber>
    </recommendedName>
</protein>
<evidence type="ECO:0000256" key="11">
    <source>
        <dbReference type="ARBA" id="ARBA00022723"/>
    </source>
</evidence>
<evidence type="ECO:0000256" key="9">
    <source>
        <dbReference type="ARBA" id="ARBA00022490"/>
    </source>
</evidence>
<keyword evidence="12 18" id="KW-0547">Nucleotide-binding</keyword>
<dbReference type="HAMAP" id="MF_00110">
    <property type="entry name" value="DHQ_synthase"/>
    <property type="match status" value="1"/>
</dbReference>
<keyword evidence="13 18" id="KW-0862">Zinc</keyword>
<evidence type="ECO:0000256" key="18">
    <source>
        <dbReference type="HAMAP-Rule" id="MF_00110"/>
    </source>
</evidence>
<evidence type="ECO:0000256" key="10">
    <source>
        <dbReference type="ARBA" id="ARBA00022605"/>
    </source>
</evidence>
<dbReference type="GO" id="GO:0000166">
    <property type="term" value="F:nucleotide binding"/>
    <property type="evidence" value="ECO:0007669"/>
    <property type="project" value="UniProtKB-KW"/>
</dbReference>
<dbReference type="NCBIfam" id="TIGR01357">
    <property type="entry name" value="aroB"/>
    <property type="match status" value="1"/>
</dbReference>
<feature type="binding site" evidence="18">
    <location>
        <begin position="120"/>
        <end position="124"/>
    </location>
    <ligand>
        <name>NAD(+)</name>
        <dbReference type="ChEBI" id="CHEBI:57540"/>
    </ligand>
</feature>
<feature type="binding site" evidence="18">
    <location>
        <position position="199"/>
    </location>
    <ligand>
        <name>Zn(2+)</name>
        <dbReference type="ChEBI" id="CHEBI:29105"/>
    </ligand>
</feature>
<comment type="pathway">
    <text evidence="5 18">Metabolic intermediate biosynthesis; chorismate biosynthesis; chorismate from D-erythrose 4-phosphate and phosphoenolpyruvate: step 2/7.</text>
</comment>
<comment type="caution">
    <text evidence="18">Lacks conserved residue(s) required for the propagation of feature annotation.</text>
</comment>
<evidence type="ECO:0000256" key="13">
    <source>
        <dbReference type="ARBA" id="ARBA00022833"/>
    </source>
</evidence>
<feature type="binding site" evidence="18">
    <location>
        <position position="262"/>
    </location>
    <ligand>
        <name>Zn(2+)</name>
        <dbReference type="ChEBI" id="CHEBI:29105"/>
    </ligand>
</feature>
<dbReference type="GO" id="GO:0003856">
    <property type="term" value="F:3-dehydroquinate synthase activity"/>
    <property type="evidence" value="ECO:0007669"/>
    <property type="project" value="UniProtKB-UniRule"/>
</dbReference>
<reference evidence="21 22" key="1">
    <citation type="submission" date="2018-08" db="EMBL/GenBank/DDBJ databases">
        <title>Genomic Encyclopedia of Archaeal and Bacterial Type Strains, Phase II (KMG-II): from individual species to whole genera.</title>
        <authorList>
            <person name="Goeker M."/>
        </authorList>
    </citation>
    <scope>NUCLEOTIDE SEQUENCE [LARGE SCALE GENOMIC DNA]</scope>
    <source>
        <strain evidence="21 22">DSM 5002</strain>
    </source>
</reference>
<evidence type="ECO:0000256" key="7">
    <source>
        <dbReference type="ARBA" id="ARBA00013031"/>
    </source>
</evidence>
<keyword evidence="9 18" id="KW-0963">Cytoplasm</keyword>
<feature type="binding site" evidence="18">
    <location>
        <begin position="144"/>
        <end position="145"/>
    </location>
    <ligand>
        <name>NAD(+)</name>
        <dbReference type="ChEBI" id="CHEBI:57540"/>
    </ligand>
</feature>
<evidence type="ECO:0000256" key="2">
    <source>
        <dbReference type="ARBA" id="ARBA00001911"/>
    </source>
</evidence>
<keyword evidence="14 18" id="KW-0520">NAD</keyword>
<comment type="caution">
    <text evidence="21">The sequence shown here is derived from an EMBL/GenBank/DDBJ whole genome shotgun (WGS) entry which is preliminary data.</text>
</comment>
<evidence type="ECO:0000256" key="14">
    <source>
        <dbReference type="ARBA" id="ARBA00023027"/>
    </source>
</evidence>
<dbReference type="CDD" id="cd08195">
    <property type="entry name" value="DHQS"/>
    <property type="match status" value="1"/>
</dbReference>
<dbReference type="AlphaFoldDB" id="A0A397Q7T8"/>
<feature type="binding site" evidence="18">
    <location>
        <position position="166"/>
    </location>
    <ligand>
        <name>NAD(+)</name>
        <dbReference type="ChEBI" id="CHEBI:57540"/>
    </ligand>
</feature>
<sequence length="386" mass="40793">MSQATPVPDAPGGNSRTVTVALDQRSYPIHIGAGLLGRAAEMVRVAGDWQRCAVVTDATVARLHLEALQANLSEARLAVDPVVVPAGESSKSFEQLAPLCEALLMRGIERGDAVIALGGGVIGDLAGFAASILRRGVALVQVPTTLLAQVDSSVGGKTGINTPQGKNLIGTFHQPRLVIADTDTLDTLPARELRAGYAEIVKYGLLGDAQFFAWLEENGLALLRGDAEARAYAIEKSCQMKSDIVAEDERESGKRALLNLGHTFGHALEAWAGYSGDLLHGEAVAIGVGLAFKLSEQLGLCPPGRHERVTAHLRAVGLPVAIGELGACGRGIPEPAELITHMMQDKKVTGGRLTFILVRDIGDAFITRDVAIDDLKRLLSEECRGP</sequence>
<evidence type="ECO:0000256" key="16">
    <source>
        <dbReference type="ARBA" id="ARBA00023239"/>
    </source>
</evidence>
<comment type="catalytic activity">
    <reaction evidence="1 18">
        <text>7-phospho-2-dehydro-3-deoxy-D-arabino-heptonate = 3-dehydroquinate + phosphate</text>
        <dbReference type="Rhea" id="RHEA:21968"/>
        <dbReference type="ChEBI" id="CHEBI:32364"/>
        <dbReference type="ChEBI" id="CHEBI:43474"/>
        <dbReference type="ChEBI" id="CHEBI:58394"/>
        <dbReference type="EC" id="4.2.3.4"/>
    </reaction>
</comment>
<evidence type="ECO:0000256" key="17">
    <source>
        <dbReference type="ARBA" id="ARBA00023285"/>
    </source>
</evidence>
<evidence type="ECO:0000259" key="20">
    <source>
        <dbReference type="Pfam" id="PF24621"/>
    </source>
</evidence>
<dbReference type="UniPathway" id="UPA00053">
    <property type="reaction ID" value="UER00085"/>
</dbReference>
<evidence type="ECO:0000256" key="15">
    <source>
        <dbReference type="ARBA" id="ARBA00023141"/>
    </source>
</evidence>
<evidence type="ECO:0000256" key="3">
    <source>
        <dbReference type="ARBA" id="ARBA00003485"/>
    </source>
</evidence>
<keyword evidence="17 18" id="KW-0170">Cobalt</keyword>
<comment type="cofactor">
    <cofactor evidence="18">
        <name>Co(2+)</name>
        <dbReference type="ChEBI" id="CHEBI:48828"/>
    </cofactor>
    <cofactor evidence="18">
        <name>Zn(2+)</name>
        <dbReference type="ChEBI" id="CHEBI:29105"/>
    </cofactor>
    <text evidence="18">Binds 1 divalent metal cation per subunit. Can use either Co(2+) or Zn(2+).</text>
</comment>
<comment type="similarity">
    <text evidence="6 18">Belongs to the sugar phosphate cyclases superfamily. Dehydroquinate synthase family.</text>
</comment>
<dbReference type="EMBL" id="QXDF01000001">
    <property type="protein sequence ID" value="RIA55885.1"/>
    <property type="molecule type" value="Genomic_DNA"/>
</dbReference>
<feature type="domain" description="3-dehydroquinate synthase N-terminal" evidence="19">
    <location>
        <begin position="82"/>
        <end position="194"/>
    </location>
</feature>
<keyword evidence="10 18" id="KW-0028">Amino-acid biosynthesis</keyword>
<dbReference type="GO" id="GO:0009073">
    <property type="term" value="P:aromatic amino acid family biosynthetic process"/>
    <property type="evidence" value="ECO:0007669"/>
    <property type="project" value="UniProtKB-KW"/>
</dbReference>
<feature type="binding site" evidence="18">
    <location>
        <position position="280"/>
    </location>
    <ligand>
        <name>Zn(2+)</name>
        <dbReference type="ChEBI" id="CHEBI:29105"/>
    </ligand>
</feature>
<dbReference type="OrthoDB" id="9806583at2"/>
<evidence type="ECO:0000256" key="4">
    <source>
        <dbReference type="ARBA" id="ARBA00004496"/>
    </source>
</evidence>
<keyword evidence="11 18" id="KW-0479">Metal-binding</keyword>
<proteinExistence type="inferred from homology"/>
<evidence type="ECO:0000259" key="19">
    <source>
        <dbReference type="Pfam" id="PF01761"/>
    </source>
</evidence>
<keyword evidence="16 18" id="KW-0456">Lyase</keyword>
<dbReference type="InterPro" id="IPR056179">
    <property type="entry name" value="DHQS_C"/>
</dbReference>
<comment type="cofactor">
    <cofactor evidence="2 18">
        <name>NAD(+)</name>
        <dbReference type="ChEBI" id="CHEBI:57540"/>
    </cofactor>
</comment>
<name>A0A397Q7T8_9HYPH</name>
<dbReference type="GO" id="GO:0008652">
    <property type="term" value="P:amino acid biosynthetic process"/>
    <property type="evidence" value="ECO:0007669"/>
    <property type="project" value="UniProtKB-KW"/>
</dbReference>
<dbReference type="Pfam" id="PF24621">
    <property type="entry name" value="DHQS_C"/>
    <property type="match status" value="1"/>
</dbReference>
<gene>
    <name evidence="18" type="primary">aroB</name>
    <name evidence="21" type="ORF">BXY53_0971</name>
</gene>
<dbReference type="InterPro" id="IPR030960">
    <property type="entry name" value="DHQS/DOIS_N"/>
</dbReference>
<evidence type="ECO:0000256" key="12">
    <source>
        <dbReference type="ARBA" id="ARBA00022741"/>
    </source>
</evidence>
<dbReference type="InterPro" id="IPR030963">
    <property type="entry name" value="DHQ_synth_fam"/>
</dbReference>
<dbReference type="PANTHER" id="PTHR43622:SF7">
    <property type="entry name" value="3-DEHYDROQUINATE SYNTHASE, CHLOROPLASTIC"/>
    <property type="match status" value="1"/>
</dbReference>
<comment type="subcellular location">
    <subcellularLocation>
        <location evidence="4 18">Cytoplasm</location>
    </subcellularLocation>
</comment>
<evidence type="ECO:0000313" key="22">
    <source>
        <dbReference type="Proteomes" id="UP000266273"/>
    </source>
</evidence>
<evidence type="ECO:0000256" key="5">
    <source>
        <dbReference type="ARBA" id="ARBA00004661"/>
    </source>
</evidence>
<dbReference type="Pfam" id="PF01761">
    <property type="entry name" value="DHQ_synthase"/>
    <property type="match status" value="1"/>
</dbReference>
<evidence type="ECO:0000256" key="6">
    <source>
        <dbReference type="ARBA" id="ARBA00005412"/>
    </source>
</evidence>
<dbReference type="SUPFAM" id="SSF56796">
    <property type="entry name" value="Dehydroquinate synthase-like"/>
    <property type="match status" value="1"/>
</dbReference>
<organism evidence="21 22">
    <name type="scientific">Dichotomicrobium thermohalophilum</name>
    <dbReference type="NCBI Taxonomy" id="933063"/>
    <lineage>
        <taxon>Bacteria</taxon>
        <taxon>Pseudomonadati</taxon>
        <taxon>Pseudomonadota</taxon>
        <taxon>Alphaproteobacteria</taxon>
        <taxon>Hyphomicrobiales</taxon>
        <taxon>Hyphomicrobiaceae</taxon>
        <taxon>Dichotomicrobium</taxon>
    </lineage>
</organism>
<feature type="binding site" evidence="18">
    <location>
        <position position="157"/>
    </location>
    <ligand>
        <name>NAD(+)</name>
        <dbReference type="ChEBI" id="CHEBI:57540"/>
    </ligand>
</feature>
<dbReference type="PIRSF" id="PIRSF001455">
    <property type="entry name" value="DHQ_synth"/>
    <property type="match status" value="1"/>
</dbReference>
<feature type="binding site" evidence="18">
    <location>
        <begin position="184"/>
        <end position="187"/>
    </location>
    <ligand>
        <name>NAD(+)</name>
        <dbReference type="ChEBI" id="CHEBI:57540"/>
    </ligand>
</feature>
<evidence type="ECO:0000256" key="1">
    <source>
        <dbReference type="ARBA" id="ARBA00001393"/>
    </source>
</evidence>
<dbReference type="GO" id="GO:0009423">
    <property type="term" value="P:chorismate biosynthetic process"/>
    <property type="evidence" value="ECO:0007669"/>
    <property type="project" value="UniProtKB-UniRule"/>
</dbReference>
<dbReference type="FunFam" id="3.40.50.1970:FF:000001">
    <property type="entry name" value="3-dehydroquinate synthase"/>
    <property type="match status" value="1"/>
</dbReference>
<keyword evidence="22" id="KW-1185">Reference proteome</keyword>
<dbReference type="GO" id="GO:0005737">
    <property type="term" value="C:cytoplasm"/>
    <property type="evidence" value="ECO:0007669"/>
    <property type="project" value="UniProtKB-SubCell"/>
</dbReference>
<evidence type="ECO:0000313" key="21">
    <source>
        <dbReference type="EMBL" id="RIA55885.1"/>
    </source>
</evidence>
<dbReference type="Gene3D" id="3.40.50.1970">
    <property type="match status" value="1"/>
</dbReference>